<organism evidence="1 2">
    <name type="scientific">SAR324 cluster bacterium</name>
    <dbReference type="NCBI Taxonomy" id="2024889"/>
    <lineage>
        <taxon>Bacteria</taxon>
        <taxon>Deltaproteobacteria</taxon>
        <taxon>SAR324 cluster</taxon>
    </lineage>
</organism>
<reference evidence="1 2" key="1">
    <citation type="submission" date="2018-06" db="EMBL/GenBank/DDBJ databases">
        <title>Combined omics and stable isotope probing to characterize newly discovered Mariana Back-Arc vent microbial communities.</title>
        <authorList>
            <person name="Trembath-Reichert E."/>
            <person name="Huber J.A."/>
        </authorList>
    </citation>
    <scope>NUCLEOTIDE SEQUENCE [LARGE SCALE GENOMIC DNA]</scope>
    <source>
        <strain evidence="1">MAG 151</strain>
    </source>
</reference>
<protein>
    <submittedName>
        <fullName evidence="1">Peptidase T4</fullName>
    </submittedName>
</protein>
<dbReference type="Proteomes" id="UP000288322">
    <property type="component" value="Unassembled WGS sequence"/>
</dbReference>
<feature type="non-terminal residue" evidence="1">
    <location>
        <position position="1"/>
    </location>
</feature>
<evidence type="ECO:0000313" key="2">
    <source>
        <dbReference type="Proteomes" id="UP000288322"/>
    </source>
</evidence>
<comment type="caution">
    <text evidence="1">The sequence shown here is derived from an EMBL/GenBank/DDBJ whole genome shotgun (WGS) entry which is preliminary data.</text>
</comment>
<accession>A0A432H149</accession>
<gene>
    <name evidence="1" type="ORF">DSY93_06330</name>
</gene>
<name>A0A432H149_9DELT</name>
<proteinExistence type="predicted"/>
<dbReference type="AlphaFoldDB" id="A0A432H149"/>
<evidence type="ECO:0000313" key="1">
    <source>
        <dbReference type="EMBL" id="RTZ89493.1"/>
    </source>
</evidence>
<sequence>AMPPVDIARIGMMAADCVARAISRGVYAAESLGIWTSYRDSIRI</sequence>
<dbReference type="EMBL" id="QNZH01000176">
    <property type="protein sequence ID" value="RTZ89493.1"/>
    <property type="molecule type" value="Genomic_DNA"/>
</dbReference>